<dbReference type="EMBL" id="JAROKS010000020">
    <property type="protein sequence ID" value="KAK1791582.1"/>
    <property type="molecule type" value="Genomic_DNA"/>
</dbReference>
<dbReference type="Proteomes" id="UP001239994">
    <property type="component" value="Unassembled WGS sequence"/>
</dbReference>
<keyword evidence="2" id="KW-1185">Reference proteome</keyword>
<dbReference type="AlphaFoldDB" id="A0AAD9DTW5"/>
<proteinExistence type="predicted"/>
<organism evidence="1 2">
    <name type="scientific">Electrophorus voltai</name>
    <dbReference type="NCBI Taxonomy" id="2609070"/>
    <lineage>
        <taxon>Eukaryota</taxon>
        <taxon>Metazoa</taxon>
        <taxon>Chordata</taxon>
        <taxon>Craniata</taxon>
        <taxon>Vertebrata</taxon>
        <taxon>Euteleostomi</taxon>
        <taxon>Actinopterygii</taxon>
        <taxon>Neopterygii</taxon>
        <taxon>Teleostei</taxon>
        <taxon>Ostariophysi</taxon>
        <taxon>Gymnotiformes</taxon>
        <taxon>Gymnotoidei</taxon>
        <taxon>Gymnotidae</taxon>
        <taxon>Electrophorus</taxon>
    </lineage>
</organism>
<name>A0AAD9DTW5_9TELE</name>
<reference evidence="1" key="1">
    <citation type="submission" date="2023-03" db="EMBL/GenBank/DDBJ databases">
        <title>Electrophorus voltai genome.</title>
        <authorList>
            <person name="Bian C."/>
        </authorList>
    </citation>
    <scope>NUCLEOTIDE SEQUENCE</scope>
    <source>
        <strain evidence="1">CB-2022</strain>
        <tissue evidence="1">Muscle</tissue>
    </source>
</reference>
<accession>A0AAD9DTW5</accession>
<comment type="caution">
    <text evidence="1">The sequence shown here is derived from an EMBL/GenBank/DDBJ whole genome shotgun (WGS) entry which is preliminary data.</text>
</comment>
<evidence type="ECO:0000313" key="2">
    <source>
        <dbReference type="Proteomes" id="UP001239994"/>
    </source>
</evidence>
<evidence type="ECO:0000313" key="1">
    <source>
        <dbReference type="EMBL" id="KAK1791582.1"/>
    </source>
</evidence>
<gene>
    <name evidence="1" type="ORF">P4O66_013167</name>
</gene>
<protein>
    <submittedName>
        <fullName evidence="1">Uncharacterized protein</fullName>
    </submittedName>
</protein>
<sequence>MHTLLSVWQCWDSKPYQGAGLHSMSSVLCSHSDYTDLWPACHRPLLAKVMQMHSTGTNYWYITISEREWEACHSALLSTQDSLFPRSQNSMLVSSEVHLLAIGSSRVSLCAAPLSLRTLGRVPPDKRRSQLLQSAS</sequence>